<reference evidence="3" key="1">
    <citation type="journal article" date="2019" name="Int. J. Syst. Evol. Microbiol.">
        <title>The Global Catalogue of Microorganisms (GCM) 10K type strain sequencing project: providing services to taxonomists for standard genome sequencing and annotation.</title>
        <authorList>
            <consortium name="The Broad Institute Genomics Platform"/>
            <consortium name="The Broad Institute Genome Sequencing Center for Infectious Disease"/>
            <person name="Wu L."/>
            <person name="Ma J."/>
        </authorList>
    </citation>
    <scope>NUCLEOTIDE SEQUENCE [LARGE SCALE GENOMIC DNA]</scope>
    <source>
        <strain evidence="3">NBRC 111756</strain>
    </source>
</reference>
<dbReference type="PANTHER" id="PTHR41294">
    <property type="entry name" value="CADMIUM-INDUCED PROTEIN CADI"/>
    <property type="match status" value="1"/>
</dbReference>
<dbReference type="EMBL" id="JBHSWE010000001">
    <property type="protein sequence ID" value="MFC6670082.1"/>
    <property type="molecule type" value="Genomic_DNA"/>
</dbReference>
<dbReference type="Gene3D" id="3.10.180.10">
    <property type="entry name" value="2,3-Dihydroxybiphenyl 1,2-Dioxygenase, domain 1"/>
    <property type="match status" value="1"/>
</dbReference>
<dbReference type="CDD" id="cd06587">
    <property type="entry name" value="VOC"/>
    <property type="match status" value="1"/>
</dbReference>
<protein>
    <submittedName>
        <fullName evidence="2">VOC family protein</fullName>
    </submittedName>
</protein>
<dbReference type="RefSeq" id="WP_379908596.1">
    <property type="nucleotide sequence ID" value="NZ_JBHSWE010000001.1"/>
</dbReference>
<name>A0ABW1ZY02_9GAMM</name>
<evidence type="ECO:0000259" key="1">
    <source>
        <dbReference type="PROSITE" id="PS51819"/>
    </source>
</evidence>
<proteinExistence type="predicted"/>
<evidence type="ECO:0000313" key="2">
    <source>
        <dbReference type="EMBL" id="MFC6670082.1"/>
    </source>
</evidence>
<dbReference type="PANTHER" id="PTHR41294:SF1">
    <property type="entry name" value="CADMIUM-INDUCED PROTEIN CADI"/>
    <property type="match status" value="1"/>
</dbReference>
<organism evidence="2 3">
    <name type="scientific">Marinobacterium aestuariivivens</name>
    <dbReference type="NCBI Taxonomy" id="1698799"/>
    <lineage>
        <taxon>Bacteria</taxon>
        <taxon>Pseudomonadati</taxon>
        <taxon>Pseudomonadota</taxon>
        <taxon>Gammaproteobacteria</taxon>
        <taxon>Oceanospirillales</taxon>
        <taxon>Oceanospirillaceae</taxon>
        <taxon>Marinobacterium</taxon>
    </lineage>
</organism>
<evidence type="ECO:0000313" key="3">
    <source>
        <dbReference type="Proteomes" id="UP001596422"/>
    </source>
</evidence>
<dbReference type="InterPro" id="IPR029068">
    <property type="entry name" value="Glyas_Bleomycin-R_OHBP_Dase"/>
</dbReference>
<dbReference type="Proteomes" id="UP001596422">
    <property type="component" value="Unassembled WGS sequence"/>
</dbReference>
<feature type="domain" description="VOC" evidence="1">
    <location>
        <begin position="6"/>
        <end position="129"/>
    </location>
</feature>
<dbReference type="InterPro" id="IPR037523">
    <property type="entry name" value="VOC_core"/>
</dbReference>
<dbReference type="InterPro" id="IPR004360">
    <property type="entry name" value="Glyas_Fos-R_dOase_dom"/>
</dbReference>
<dbReference type="SUPFAM" id="SSF54593">
    <property type="entry name" value="Glyoxalase/Bleomycin resistance protein/Dihydroxybiphenyl dioxygenase"/>
    <property type="match status" value="1"/>
</dbReference>
<sequence length="145" mass="16493">MTVTPRITHLALHVSDIDACIAFYRDFCGMEVIHERHSAHQTISWMAEPGRETDFIFVLMNGGRDLQLPDNDYRHFGFALESREAVDRIADRAAKAGSLVWAPRDEPFPVGYYCGLRDPNGNYVEFSYGQPLGPGAEDFDKLKRR</sequence>
<dbReference type="Pfam" id="PF00903">
    <property type="entry name" value="Glyoxalase"/>
    <property type="match status" value="1"/>
</dbReference>
<gene>
    <name evidence="2" type="ORF">ACFQDL_08285</name>
</gene>
<dbReference type="PROSITE" id="PS51819">
    <property type="entry name" value="VOC"/>
    <property type="match status" value="1"/>
</dbReference>
<keyword evidence="3" id="KW-1185">Reference proteome</keyword>
<dbReference type="InterPro" id="IPR052393">
    <property type="entry name" value="Cadmium-induced_rsp"/>
</dbReference>
<comment type="caution">
    <text evidence="2">The sequence shown here is derived from an EMBL/GenBank/DDBJ whole genome shotgun (WGS) entry which is preliminary data.</text>
</comment>
<accession>A0ABW1ZY02</accession>